<gene>
    <name evidence="1" type="ORF">GCM10011503_27880</name>
</gene>
<comment type="caution">
    <text evidence="1">The sequence shown here is derived from an EMBL/GenBank/DDBJ whole genome shotgun (WGS) entry which is preliminary data.</text>
</comment>
<proteinExistence type="predicted"/>
<dbReference type="InterPro" id="IPR021848">
    <property type="entry name" value="HODM_asu-like"/>
</dbReference>
<keyword evidence="2" id="KW-1185">Reference proteome</keyword>
<dbReference type="Proteomes" id="UP000628854">
    <property type="component" value="Unassembled WGS sequence"/>
</dbReference>
<evidence type="ECO:0000313" key="2">
    <source>
        <dbReference type="Proteomes" id="UP000628854"/>
    </source>
</evidence>
<protein>
    <submittedName>
        <fullName evidence="1">NADH dehydrogenase</fullName>
    </submittedName>
</protein>
<organism evidence="1 2">
    <name type="scientific">Henriciella pelagia</name>
    <dbReference type="NCBI Taxonomy" id="1977912"/>
    <lineage>
        <taxon>Bacteria</taxon>
        <taxon>Pseudomonadati</taxon>
        <taxon>Pseudomonadota</taxon>
        <taxon>Alphaproteobacteria</taxon>
        <taxon>Hyphomonadales</taxon>
        <taxon>Hyphomonadaceae</taxon>
        <taxon>Henriciella</taxon>
    </lineage>
</organism>
<reference evidence="2" key="1">
    <citation type="journal article" date="2019" name="Int. J. Syst. Evol. Microbiol.">
        <title>The Global Catalogue of Microorganisms (GCM) 10K type strain sequencing project: providing services to taxonomists for standard genome sequencing and annotation.</title>
        <authorList>
            <consortium name="The Broad Institute Genomics Platform"/>
            <consortium name="The Broad Institute Genome Sequencing Center for Infectious Disease"/>
            <person name="Wu L."/>
            <person name="Ma J."/>
        </authorList>
    </citation>
    <scope>NUCLEOTIDE SEQUENCE [LARGE SCALE GENOMIC DNA]</scope>
    <source>
        <strain evidence="2">CGMCC 1.15928</strain>
    </source>
</reference>
<dbReference type="EMBL" id="BMKF01000002">
    <property type="protein sequence ID" value="GGB77527.1"/>
    <property type="molecule type" value="Genomic_DNA"/>
</dbReference>
<sequence length="271" mass="29860">MRVPRRTPPYLPFLEGPPVIAPALKPLSLEHWLMPDTEADAWLLDKRTLMAERAYDTVLGDVDSAACRELLSMVGEATGARSSETWPNALATAGALVSDDLCVLEDMGDGWTLMAGVVAAPTFWRLEDQIGRSLGGLHSPVPGGDPELASRINRIFDGLQPARVLERFNWTVQVSGELFTMRRPSADGAQPEDLHLRVERQTIRKLPETGAICFTIRVCVDPLMHLLADPDVRETFEDSWIGADREIRAYKGWDDLEDLVGQACRQSAAAG</sequence>
<evidence type="ECO:0000313" key="1">
    <source>
        <dbReference type="EMBL" id="GGB77527.1"/>
    </source>
</evidence>
<name>A0ABQ1JXY1_9PROT</name>
<accession>A0ABQ1JXY1</accession>
<dbReference type="Pfam" id="PF11927">
    <property type="entry name" value="HODM_asu-like"/>
    <property type="match status" value="1"/>
</dbReference>